<dbReference type="GO" id="GO:0016020">
    <property type="term" value="C:membrane"/>
    <property type="evidence" value="ECO:0007669"/>
    <property type="project" value="UniProtKB-SubCell"/>
</dbReference>
<dbReference type="GO" id="GO:0006629">
    <property type="term" value="P:lipid metabolic process"/>
    <property type="evidence" value="ECO:0007669"/>
    <property type="project" value="UniProtKB-ARBA"/>
</dbReference>
<dbReference type="OMA" id="GHGRENR"/>
<comment type="subcellular location">
    <subcellularLocation>
        <location evidence="1">Membrane</location>
        <topology evidence="1">Single-pass membrane protein</topology>
    </subcellularLocation>
</comment>
<evidence type="ECO:0000256" key="5">
    <source>
        <dbReference type="ARBA" id="ARBA00022989"/>
    </source>
</evidence>
<dbReference type="EMBL" id="KI397142">
    <property type="protein sequence ID" value="ERM96643.1"/>
    <property type="molecule type" value="Genomic_DNA"/>
</dbReference>
<organism evidence="10 11">
    <name type="scientific">Amborella trichopoda</name>
    <dbReference type="NCBI Taxonomy" id="13333"/>
    <lineage>
        <taxon>Eukaryota</taxon>
        <taxon>Viridiplantae</taxon>
        <taxon>Streptophyta</taxon>
        <taxon>Embryophyta</taxon>
        <taxon>Tracheophyta</taxon>
        <taxon>Spermatophyta</taxon>
        <taxon>Magnoliopsida</taxon>
        <taxon>Amborellales</taxon>
        <taxon>Amborellaceae</taxon>
        <taxon>Amborella</taxon>
    </lineage>
</organism>
<keyword evidence="7" id="KW-0408">Iron</keyword>
<dbReference type="GO" id="GO:0005506">
    <property type="term" value="F:iron ion binding"/>
    <property type="evidence" value="ECO:0007669"/>
    <property type="project" value="InterPro"/>
</dbReference>
<keyword evidence="6" id="KW-0560">Oxidoreductase</keyword>
<dbReference type="PANTHER" id="PTHR24286">
    <property type="entry name" value="CYTOCHROME P450 26"/>
    <property type="match status" value="1"/>
</dbReference>
<protein>
    <recommendedName>
        <fullName evidence="12">Cytochrome P450</fullName>
    </recommendedName>
</protein>
<evidence type="ECO:0000256" key="9">
    <source>
        <dbReference type="SAM" id="Phobius"/>
    </source>
</evidence>
<dbReference type="GO" id="GO:0004497">
    <property type="term" value="F:monooxygenase activity"/>
    <property type="evidence" value="ECO:0007669"/>
    <property type="project" value="InterPro"/>
</dbReference>
<dbReference type="STRING" id="13333.W1NM91"/>
<evidence type="ECO:0000256" key="8">
    <source>
        <dbReference type="ARBA" id="ARBA00023136"/>
    </source>
</evidence>
<evidence type="ECO:0000256" key="2">
    <source>
        <dbReference type="ARBA" id="ARBA00010617"/>
    </source>
</evidence>
<keyword evidence="5 9" id="KW-1133">Transmembrane helix</keyword>
<accession>W1NM91</accession>
<dbReference type="eggNOG" id="KOG0157">
    <property type="taxonomic scope" value="Eukaryota"/>
</dbReference>
<dbReference type="Proteomes" id="UP000017836">
    <property type="component" value="Unassembled WGS sequence"/>
</dbReference>
<dbReference type="Gene3D" id="1.10.630.10">
    <property type="entry name" value="Cytochrome P450"/>
    <property type="match status" value="1"/>
</dbReference>
<evidence type="ECO:0000256" key="4">
    <source>
        <dbReference type="ARBA" id="ARBA00022723"/>
    </source>
</evidence>
<dbReference type="SUPFAM" id="SSF48264">
    <property type="entry name" value="Cytochrome P450"/>
    <property type="match status" value="1"/>
</dbReference>
<evidence type="ECO:0000256" key="3">
    <source>
        <dbReference type="ARBA" id="ARBA00022692"/>
    </source>
</evidence>
<evidence type="ECO:0000256" key="6">
    <source>
        <dbReference type="ARBA" id="ARBA00023002"/>
    </source>
</evidence>
<evidence type="ECO:0000256" key="7">
    <source>
        <dbReference type="ARBA" id="ARBA00023004"/>
    </source>
</evidence>
<evidence type="ECO:0008006" key="12">
    <source>
        <dbReference type="Google" id="ProtNLM"/>
    </source>
</evidence>
<comment type="similarity">
    <text evidence="2">Belongs to the cytochrome P450 family.</text>
</comment>
<evidence type="ECO:0000313" key="10">
    <source>
        <dbReference type="EMBL" id="ERM96643.1"/>
    </source>
</evidence>
<feature type="transmembrane region" description="Helical" evidence="9">
    <location>
        <begin position="6"/>
        <end position="23"/>
    </location>
</feature>
<reference evidence="11" key="1">
    <citation type="journal article" date="2013" name="Science">
        <title>The Amborella genome and the evolution of flowering plants.</title>
        <authorList>
            <consortium name="Amborella Genome Project"/>
        </authorList>
    </citation>
    <scope>NUCLEOTIDE SEQUENCE [LARGE SCALE GENOMIC DNA]</scope>
</reference>
<gene>
    <name evidence="10" type="ORF">AMTR_s00001p00272360</name>
</gene>
<dbReference type="InterPro" id="IPR036396">
    <property type="entry name" value="Cyt_P450_sf"/>
</dbReference>
<proteinExistence type="inferred from homology"/>
<dbReference type="AlphaFoldDB" id="W1NM91"/>
<name>W1NM91_AMBTC</name>
<dbReference type="GO" id="GO:0020037">
    <property type="term" value="F:heme binding"/>
    <property type="evidence" value="ECO:0007669"/>
    <property type="project" value="InterPro"/>
</dbReference>
<keyword evidence="4" id="KW-0479">Metal-binding</keyword>
<dbReference type="Gramene" id="ERM96643">
    <property type="protein sequence ID" value="ERM96643"/>
    <property type="gene ID" value="AMTR_s00001p00272360"/>
</dbReference>
<dbReference type="HOGENOM" id="CLU_001570_15_2_1"/>
<sequence>MENTKLFVLLLSAISLAILMWRAKKRERKFQKFPPGRMGWPFVGETLALIKPHPSTSIGEFMEQHISRHGKIFVSNLFGEPTIVSADPGFNKFIFPNEGRLFVSSCPKNIEGIFGKWSTLVLVGDVHRNMRMMTLNFMSNKRNRSSQLKKRPPR</sequence>
<dbReference type="PANTHER" id="PTHR24286:SF194">
    <property type="entry name" value="STEROID (22S)-HYDROXYLASE"/>
    <property type="match status" value="1"/>
</dbReference>
<keyword evidence="3 9" id="KW-0812">Transmembrane</keyword>
<evidence type="ECO:0000313" key="11">
    <source>
        <dbReference type="Proteomes" id="UP000017836"/>
    </source>
</evidence>
<keyword evidence="8 9" id="KW-0472">Membrane</keyword>
<evidence type="ECO:0000256" key="1">
    <source>
        <dbReference type="ARBA" id="ARBA00004167"/>
    </source>
</evidence>
<keyword evidence="11" id="KW-1185">Reference proteome</keyword>
<dbReference type="GO" id="GO:0016705">
    <property type="term" value="F:oxidoreductase activity, acting on paired donors, with incorporation or reduction of molecular oxygen"/>
    <property type="evidence" value="ECO:0007669"/>
    <property type="project" value="InterPro"/>
</dbReference>